<evidence type="ECO:0000313" key="1">
    <source>
        <dbReference type="EMBL" id="TFU32396.1"/>
    </source>
</evidence>
<dbReference type="AlphaFoldDB" id="A0A4Y9FU35"/>
<dbReference type="EMBL" id="SPQB01000026">
    <property type="protein sequence ID" value="TFU32396.1"/>
    <property type="molecule type" value="Genomic_DNA"/>
</dbReference>
<keyword evidence="1" id="KW-0540">Nuclease</keyword>
<dbReference type="InterPro" id="IPR048000">
    <property type="entry name" value="TnsA-like"/>
</dbReference>
<proteinExistence type="predicted"/>
<keyword evidence="1" id="KW-0378">Hydrolase</keyword>
<gene>
    <name evidence="1" type="ORF">E4U02_10670</name>
</gene>
<organism evidence="1 2">
    <name type="scientific">Microbacterium paludicola</name>
    <dbReference type="NCBI Taxonomy" id="300019"/>
    <lineage>
        <taxon>Bacteria</taxon>
        <taxon>Bacillati</taxon>
        <taxon>Actinomycetota</taxon>
        <taxon>Actinomycetes</taxon>
        <taxon>Micrococcales</taxon>
        <taxon>Microbacteriaceae</taxon>
        <taxon>Microbacterium</taxon>
    </lineage>
</organism>
<dbReference type="RefSeq" id="WP_135114826.1">
    <property type="nucleotide sequence ID" value="NZ_JADGLL010000026.1"/>
</dbReference>
<evidence type="ECO:0000313" key="2">
    <source>
        <dbReference type="Proteomes" id="UP000298358"/>
    </source>
</evidence>
<dbReference type="OrthoDB" id="3403133at2"/>
<dbReference type="GO" id="GO:0004519">
    <property type="term" value="F:endonuclease activity"/>
    <property type="evidence" value="ECO:0007669"/>
    <property type="project" value="UniProtKB-KW"/>
</dbReference>
<comment type="caution">
    <text evidence="1">The sequence shown here is derived from an EMBL/GenBank/DDBJ whole genome shotgun (WGS) entry which is preliminary data.</text>
</comment>
<protein>
    <submittedName>
        <fullName evidence="1">TnsA-like heteromeric transposase endonuclease subunit</fullName>
    </submittedName>
</protein>
<reference evidence="1 2" key="1">
    <citation type="submission" date="2019-03" db="EMBL/GenBank/DDBJ databases">
        <title>Diversity of the mouse oral microbiome.</title>
        <authorList>
            <person name="Joseph S."/>
            <person name="Aduse-Opoku J."/>
            <person name="Curtis M."/>
            <person name="Wade W."/>
            <person name="Hashim A."/>
        </authorList>
    </citation>
    <scope>NUCLEOTIDE SEQUENCE [LARGE SCALE GENOMIC DNA]</scope>
    <source>
        <strain evidence="1 2">P1012</strain>
    </source>
</reference>
<dbReference type="NCBIfam" id="NF033179">
    <property type="entry name" value="TnsA_like_Actin"/>
    <property type="match status" value="1"/>
</dbReference>
<accession>A0A4Y9FU35</accession>
<keyword evidence="1" id="KW-0255">Endonuclease</keyword>
<name>A0A4Y9FU35_9MICO</name>
<keyword evidence="2" id="KW-1185">Reference proteome</keyword>
<dbReference type="Proteomes" id="UP000298358">
    <property type="component" value="Unassembled WGS sequence"/>
</dbReference>
<sequence>MTRTAAWLDAIDQTNALDATLEYSRRGVPRHVTPTEMADARLEEGDPVRHFVTWPGKRNFEGRLWLASTRQHVPFESFWERAFLASLDRAGSARAVASQPLWIRWRDPRRAHVPDYFVRRADGQAVLVDVRPRDLIEPEDAVKFELTRRLASALGWEYLLFDALPGATQANLRFLLRYRDPAWLDGVAEDKLPKEGAMSLAEFARLLGASTRSGIGAAYAMIWARRVHVDLTRPLSMATRIHFGDES</sequence>